<proteinExistence type="predicted"/>
<dbReference type="Proteomes" id="UP000569914">
    <property type="component" value="Unassembled WGS sequence"/>
</dbReference>
<accession>A0A7Y9LCF0</accession>
<dbReference type="SUPFAM" id="SSF51445">
    <property type="entry name" value="(Trans)glycosidases"/>
    <property type="match status" value="1"/>
</dbReference>
<gene>
    <name evidence="2" type="ORF">BKA15_003102</name>
</gene>
<name>A0A7Y9LCF0_9ACTN</name>
<protein>
    <submittedName>
        <fullName evidence="2">Uncharacterized protein</fullName>
    </submittedName>
</protein>
<keyword evidence="1" id="KW-0732">Signal</keyword>
<feature type="signal peptide" evidence="1">
    <location>
        <begin position="1"/>
        <end position="23"/>
    </location>
</feature>
<keyword evidence="3" id="KW-1185">Reference proteome</keyword>
<dbReference type="InterPro" id="IPR017853">
    <property type="entry name" value="GH"/>
</dbReference>
<organism evidence="2 3">
    <name type="scientific">Microlunatus parietis</name>
    <dbReference type="NCBI Taxonomy" id="682979"/>
    <lineage>
        <taxon>Bacteria</taxon>
        <taxon>Bacillati</taxon>
        <taxon>Actinomycetota</taxon>
        <taxon>Actinomycetes</taxon>
        <taxon>Propionibacteriales</taxon>
        <taxon>Propionibacteriaceae</taxon>
        <taxon>Microlunatus</taxon>
    </lineage>
</organism>
<comment type="caution">
    <text evidence="2">The sequence shown here is derived from an EMBL/GenBank/DDBJ whole genome shotgun (WGS) entry which is preliminary data.</text>
</comment>
<evidence type="ECO:0000313" key="3">
    <source>
        <dbReference type="Proteomes" id="UP000569914"/>
    </source>
</evidence>
<reference evidence="2 3" key="1">
    <citation type="submission" date="2020-07" db="EMBL/GenBank/DDBJ databases">
        <title>Sequencing the genomes of 1000 actinobacteria strains.</title>
        <authorList>
            <person name="Klenk H.-P."/>
        </authorList>
    </citation>
    <scope>NUCLEOTIDE SEQUENCE [LARGE SCALE GENOMIC DNA]</scope>
    <source>
        <strain evidence="2 3">DSM 22083</strain>
    </source>
</reference>
<dbReference type="AlphaFoldDB" id="A0A7Y9LCF0"/>
<evidence type="ECO:0000313" key="2">
    <source>
        <dbReference type="EMBL" id="NYE71773.1"/>
    </source>
</evidence>
<dbReference type="EMBL" id="JACCBU010000001">
    <property type="protein sequence ID" value="NYE71773.1"/>
    <property type="molecule type" value="Genomic_DNA"/>
</dbReference>
<dbReference type="RefSeq" id="WP_179752143.1">
    <property type="nucleotide sequence ID" value="NZ_JACCBU010000001.1"/>
</dbReference>
<sequence length="813" mass="89554">MRRLLLGAMLALLMMITPGIAVAKPAPGSVIPKGTFLSAMTGGNIVDSPLREEKPRADGYRHIDTPAMIKRLQGLNVNTFTYGVWDQHTDWQDLVEEFAPAAQRAGIKIMVYIVPPSECFLNDVTHLDGRCSRPFNKDYRAWGKAIAELSVTYDNVVSWGIDDFLVGDNSQLFTKAYLDSIRAIMDGINPGLKWYVTMYHWDITPAHMATIKDALDGVIYAYNGYLNNTVDPTWLEPRVDAALQVTGDANLELVLLIYNGRFLDGIIYPDDRYATAMLKRAEPYLADGRLTGVIAYGTPLQLEQQAPSWDSWAHGGMGRLSLSVSNFTATKDGSWAAAEQRISVPGDDQPRKLTFHHHDQDEAGLPGYQYKQLLVDGEVVWQTDITADPRMEWLKTTVDLTEALRGKTQATLSFRLFHAKGVGWWPADVAIDDLSAEGFTIKGGDFESETGWTLDRNEPTMQPYIELYTPDRWTTTFNAISEGFARLQGREFRPVSYNSWPNLRIGRDNRAMYGNGRLQFSTPKNTPIPANTCATATQTATVLPGLGRYEISFWHTDWYQANFGNLFKQLRIDGKIIWDRDAGDYWPWFYINGSDHQGVIDLTDLVKGKQQVEIEFAVCSKAAIAKYQTEIGFDHIETIGLDLANGELENTSGWKLASTAPITAAFDLHGPCQVDDDARVITGKHRGSLVIKDRVCLDRAEVTGSVVIKEGGSLEATGSVITGSLSAAGAVSIRLAGTKVGGAVSITGSTGELSLEHSRFGGAVSLTGNHTDAWRTVFRSSEVGGALACRDNQPRPTDLGFSNRVRGPVSGLC</sequence>
<feature type="chain" id="PRO_5030665389" evidence="1">
    <location>
        <begin position="24"/>
        <end position="813"/>
    </location>
</feature>
<evidence type="ECO:0000256" key="1">
    <source>
        <dbReference type="SAM" id="SignalP"/>
    </source>
</evidence>